<dbReference type="EMBL" id="SKCS01000395">
    <property type="protein sequence ID" value="TNN09417.1"/>
    <property type="molecule type" value="Genomic_DNA"/>
</dbReference>
<dbReference type="PROSITE" id="PS50026">
    <property type="entry name" value="EGF_3"/>
    <property type="match status" value="1"/>
</dbReference>
<dbReference type="SMART" id="SM00181">
    <property type="entry name" value="EGF"/>
    <property type="match status" value="3"/>
</dbReference>
<accession>A0A4Z2CYW2</accession>
<dbReference type="STRING" id="6182.A0A4Z2CYW2"/>
<evidence type="ECO:0000256" key="2">
    <source>
        <dbReference type="SAM" id="SignalP"/>
    </source>
</evidence>
<dbReference type="SUPFAM" id="SSF57196">
    <property type="entry name" value="EGF/Laminin"/>
    <property type="match status" value="1"/>
</dbReference>
<evidence type="ECO:0000259" key="3">
    <source>
        <dbReference type="PROSITE" id="PS50026"/>
    </source>
</evidence>
<keyword evidence="1" id="KW-1015">Disulfide bond</keyword>
<dbReference type="Proteomes" id="UP000311919">
    <property type="component" value="Unassembled WGS sequence"/>
</dbReference>
<reference evidence="4 5" key="1">
    <citation type="submission" date="2019-03" db="EMBL/GenBank/DDBJ databases">
        <title>An improved genome assembly of the fluke Schistosoma japonicum.</title>
        <authorList>
            <person name="Hu W."/>
            <person name="Luo F."/>
            <person name="Yin M."/>
            <person name="Mo X."/>
            <person name="Sun C."/>
            <person name="Wu Q."/>
            <person name="Zhu B."/>
            <person name="Xiang M."/>
            <person name="Wang J."/>
            <person name="Wang Y."/>
            <person name="Zhang T."/>
            <person name="Xu B."/>
            <person name="Zheng H."/>
            <person name="Feng Z."/>
        </authorList>
    </citation>
    <scope>NUCLEOTIDE SEQUENCE [LARGE SCALE GENOMIC DNA]</scope>
    <source>
        <strain evidence="4">HuSjv2</strain>
        <tissue evidence="4">Worms</tissue>
    </source>
</reference>
<dbReference type="AlphaFoldDB" id="A0A4Z2CYW2"/>
<comment type="caution">
    <text evidence="1">Lacks conserved residue(s) required for the propagation of feature annotation.</text>
</comment>
<feature type="signal peptide" evidence="2">
    <location>
        <begin position="1"/>
        <end position="20"/>
    </location>
</feature>
<evidence type="ECO:0000256" key="1">
    <source>
        <dbReference type="PROSITE-ProRule" id="PRU00076"/>
    </source>
</evidence>
<dbReference type="PROSITE" id="PS00022">
    <property type="entry name" value="EGF_1"/>
    <property type="match status" value="2"/>
</dbReference>
<dbReference type="InterPro" id="IPR000742">
    <property type="entry name" value="EGF"/>
</dbReference>
<dbReference type="InterPro" id="IPR051830">
    <property type="entry name" value="NOTCH_homolog"/>
</dbReference>
<sequence>MDKILCSASIFLLLINFVNNAEQVYDVLTDEDDKEYSIHKTIGFRTFQQMNSPQYREYENGFPPGIYGSSIIPTTIWYHYWSRDTYEDMFQHNGNMYLADVNWPHIVTLCDETKYPRCSWGYFLALMQPTSYNPHLLKKIYGEELVAVSNKYFITPVIRGGCYRLRTIDQMSLIYIYTICHLYGEANETIADLKICPNPCKRRPCQYIQNAIRGSCKRRGYHKDDYECLCESGFEWEEDSLTCVLRDPCISSCNRDTTEFCFTNQTSGVAVCICKTGYMGYDCNQPFNACISGTILKMNPLDAGPYIPSGYEACGVVLHSTNRCNPINDLLTYNCTCSTEYTKDLSLPYDNCLKRKDKCDAYICLHGDCISSKDFTNSVCDCDEGYTGEKCDIPIGIWSDWSNGQIVISFVNFPNIVQEYVYVYLRMKKIVLEN</sequence>
<keyword evidence="2" id="KW-0732">Signal</keyword>
<dbReference type="PANTHER" id="PTHR24033">
    <property type="entry name" value="EGF-LIKE DOMAIN-CONTAINING PROTEIN"/>
    <property type="match status" value="1"/>
</dbReference>
<organism evidence="4 5">
    <name type="scientific">Schistosoma japonicum</name>
    <name type="common">Blood fluke</name>
    <dbReference type="NCBI Taxonomy" id="6182"/>
    <lineage>
        <taxon>Eukaryota</taxon>
        <taxon>Metazoa</taxon>
        <taxon>Spiralia</taxon>
        <taxon>Lophotrochozoa</taxon>
        <taxon>Platyhelminthes</taxon>
        <taxon>Trematoda</taxon>
        <taxon>Digenea</taxon>
        <taxon>Strigeidida</taxon>
        <taxon>Schistosomatoidea</taxon>
        <taxon>Schistosomatidae</taxon>
        <taxon>Schistosoma</taxon>
    </lineage>
</organism>
<name>A0A4Z2CYW2_SCHJA</name>
<feature type="disulfide bond" evidence="1">
    <location>
        <begin position="359"/>
        <end position="369"/>
    </location>
</feature>
<feature type="chain" id="PRO_5021314537" evidence="2">
    <location>
        <begin position="21"/>
        <end position="434"/>
    </location>
</feature>
<evidence type="ECO:0000313" key="5">
    <source>
        <dbReference type="Proteomes" id="UP000311919"/>
    </source>
</evidence>
<dbReference type="PROSITE" id="PS01186">
    <property type="entry name" value="EGF_2"/>
    <property type="match status" value="2"/>
</dbReference>
<feature type="domain" description="EGF-like" evidence="3">
    <location>
        <begin position="355"/>
        <end position="392"/>
    </location>
</feature>
<gene>
    <name evidence="4" type="ORF">EWB00_006316</name>
</gene>
<protein>
    <submittedName>
        <fullName evidence="4">Acidic fibroblast growth factor intracellular</fullName>
    </submittedName>
</protein>
<evidence type="ECO:0000313" key="4">
    <source>
        <dbReference type="EMBL" id="TNN09417.1"/>
    </source>
</evidence>
<keyword evidence="1" id="KW-0245">EGF-like domain</keyword>
<proteinExistence type="predicted"/>
<feature type="disulfide bond" evidence="1">
    <location>
        <begin position="382"/>
        <end position="391"/>
    </location>
</feature>
<dbReference type="Gene3D" id="2.10.25.10">
    <property type="entry name" value="Laminin"/>
    <property type="match status" value="1"/>
</dbReference>
<dbReference type="PANTHER" id="PTHR24033:SF151">
    <property type="entry name" value="NOTCH 2"/>
    <property type="match status" value="1"/>
</dbReference>
<keyword evidence="5" id="KW-1185">Reference proteome</keyword>
<dbReference type="OrthoDB" id="3967at2759"/>
<comment type="caution">
    <text evidence="4">The sequence shown here is derived from an EMBL/GenBank/DDBJ whole genome shotgun (WGS) entry which is preliminary data.</text>
</comment>